<evidence type="ECO:0000313" key="2">
    <source>
        <dbReference type="Proteomes" id="UP000012227"/>
    </source>
</evidence>
<name>N1WDL0_9LEPT</name>
<dbReference type="Proteomes" id="UP000012227">
    <property type="component" value="Unassembled WGS sequence"/>
</dbReference>
<dbReference type="EMBL" id="AOGY02000042">
    <property type="protein sequence ID" value="EMY69966.1"/>
    <property type="molecule type" value="Genomic_DNA"/>
</dbReference>
<comment type="caution">
    <text evidence="1">The sequence shown here is derived from an EMBL/GenBank/DDBJ whole genome shotgun (WGS) entry which is preliminary data.</text>
</comment>
<proteinExistence type="predicted"/>
<reference evidence="1 2" key="1">
    <citation type="submission" date="2013-03" db="EMBL/GenBank/DDBJ databases">
        <authorList>
            <person name="Harkins D.M."/>
            <person name="Durkin A.S."/>
            <person name="Brinkac L.M."/>
            <person name="Haft D.H."/>
            <person name="Selengut J.D."/>
            <person name="Sanka R."/>
            <person name="DePew J."/>
            <person name="Purushe J."/>
            <person name="Galloway R.L."/>
            <person name="Vinetz J.M."/>
            <person name="Sutton G.G."/>
            <person name="Nierman W.C."/>
            <person name="Fouts D.E."/>
        </authorList>
    </citation>
    <scope>NUCLEOTIDE SEQUENCE [LARGE SCALE GENOMIC DNA]</scope>
    <source>
        <strain evidence="1 2">Waz Holland</strain>
    </source>
</reference>
<evidence type="ECO:0000313" key="1">
    <source>
        <dbReference type="EMBL" id="EMY69966.1"/>
    </source>
</evidence>
<gene>
    <name evidence="1" type="ORF">LEP1GSC199_2630</name>
</gene>
<dbReference type="AlphaFoldDB" id="N1WDL0"/>
<organism evidence="1 2">
    <name type="scientific">Leptospira vanthielii serovar Holland str. Waz Holland = ATCC 700522</name>
    <dbReference type="NCBI Taxonomy" id="1218591"/>
    <lineage>
        <taxon>Bacteria</taxon>
        <taxon>Pseudomonadati</taxon>
        <taxon>Spirochaetota</taxon>
        <taxon>Spirochaetia</taxon>
        <taxon>Leptospirales</taxon>
        <taxon>Leptospiraceae</taxon>
        <taxon>Leptospira</taxon>
    </lineage>
</organism>
<sequence length="77" mass="9285">MINWEEVSSYLLGRLRQEARLGKRENFELYKKISSFLPKDQTEFVPKENLPHPRRLNDSSYSRHIPLIGKFSRIFFE</sequence>
<accession>N1WDL0</accession>
<protein>
    <submittedName>
        <fullName evidence="1">Uncharacterized protein</fullName>
    </submittedName>
</protein>